<dbReference type="OrthoDB" id="2686513at2759"/>
<evidence type="ECO:0000256" key="1">
    <source>
        <dbReference type="SAM" id="Phobius"/>
    </source>
</evidence>
<reference evidence="3" key="1">
    <citation type="journal article" date="2020" name="Nat. Commun.">
        <title>Large-scale genome sequencing of mycorrhizal fungi provides insights into the early evolution of symbiotic traits.</title>
        <authorList>
            <person name="Miyauchi S."/>
            <person name="Kiss E."/>
            <person name="Kuo A."/>
            <person name="Drula E."/>
            <person name="Kohler A."/>
            <person name="Sanchez-Garcia M."/>
            <person name="Morin E."/>
            <person name="Andreopoulos B."/>
            <person name="Barry K.W."/>
            <person name="Bonito G."/>
            <person name="Buee M."/>
            <person name="Carver A."/>
            <person name="Chen C."/>
            <person name="Cichocki N."/>
            <person name="Clum A."/>
            <person name="Culley D."/>
            <person name="Crous P.W."/>
            <person name="Fauchery L."/>
            <person name="Girlanda M."/>
            <person name="Hayes R.D."/>
            <person name="Keri Z."/>
            <person name="LaButti K."/>
            <person name="Lipzen A."/>
            <person name="Lombard V."/>
            <person name="Magnuson J."/>
            <person name="Maillard F."/>
            <person name="Murat C."/>
            <person name="Nolan M."/>
            <person name="Ohm R.A."/>
            <person name="Pangilinan J."/>
            <person name="Pereira M.F."/>
            <person name="Perotto S."/>
            <person name="Peter M."/>
            <person name="Pfister S."/>
            <person name="Riley R."/>
            <person name="Sitrit Y."/>
            <person name="Stielow J.B."/>
            <person name="Szollosi G."/>
            <person name="Zifcakova L."/>
            <person name="Stursova M."/>
            <person name="Spatafora J.W."/>
            <person name="Tedersoo L."/>
            <person name="Vaario L.M."/>
            <person name="Yamada A."/>
            <person name="Yan M."/>
            <person name="Wang P."/>
            <person name="Xu J."/>
            <person name="Bruns T."/>
            <person name="Baldrian P."/>
            <person name="Vilgalys R."/>
            <person name="Dunand C."/>
            <person name="Henrissat B."/>
            <person name="Grigoriev I.V."/>
            <person name="Hibbett D."/>
            <person name="Nagy L.G."/>
            <person name="Martin F.M."/>
        </authorList>
    </citation>
    <scope>NUCLEOTIDE SEQUENCE</scope>
    <source>
        <strain evidence="3">UH-Tt-Lm1</strain>
    </source>
</reference>
<feature type="transmembrane region" description="Helical" evidence="1">
    <location>
        <begin position="195"/>
        <end position="215"/>
    </location>
</feature>
<proteinExistence type="predicted"/>
<evidence type="ECO:0000313" key="3">
    <source>
        <dbReference type="EMBL" id="KAF9789639.1"/>
    </source>
</evidence>
<comment type="caution">
    <text evidence="3">The sequence shown here is derived from an EMBL/GenBank/DDBJ whole genome shotgun (WGS) entry which is preliminary data.</text>
</comment>
<dbReference type="InterPro" id="IPR045340">
    <property type="entry name" value="DUF6533"/>
</dbReference>
<name>A0A9P6HP25_9AGAM</name>
<dbReference type="EMBL" id="WIUZ02000003">
    <property type="protein sequence ID" value="KAF9789639.1"/>
    <property type="molecule type" value="Genomic_DNA"/>
</dbReference>
<feature type="domain" description="DUF6533" evidence="2">
    <location>
        <begin position="22"/>
        <end position="53"/>
    </location>
</feature>
<feature type="transmembrane region" description="Helical" evidence="1">
    <location>
        <begin position="102"/>
        <end position="122"/>
    </location>
</feature>
<evidence type="ECO:0000313" key="4">
    <source>
        <dbReference type="Proteomes" id="UP000736335"/>
    </source>
</evidence>
<accession>A0A9P6HP25</accession>
<dbReference type="Proteomes" id="UP000736335">
    <property type="component" value="Unassembled WGS sequence"/>
</dbReference>
<organism evidence="3 4">
    <name type="scientific">Thelephora terrestris</name>
    <dbReference type="NCBI Taxonomy" id="56493"/>
    <lineage>
        <taxon>Eukaryota</taxon>
        <taxon>Fungi</taxon>
        <taxon>Dikarya</taxon>
        <taxon>Basidiomycota</taxon>
        <taxon>Agaricomycotina</taxon>
        <taxon>Agaricomycetes</taxon>
        <taxon>Thelephorales</taxon>
        <taxon>Thelephoraceae</taxon>
        <taxon>Thelephora</taxon>
    </lineage>
</organism>
<feature type="transmembrane region" description="Helical" evidence="1">
    <location>
        <begin position="70"/>
        <end position="90"/>
    </location>
</feature>
<keyword evidence="4" id="KW-1185">Reference proteome</keyword>
<feature type="transmembrane region" description="Helical" evidence="1">
    <location>
        <begin position="154"/>
        <end position="174"/>
    </location>
</feature>
<evidence type="ECO:0000259" key="2">
    <source>
        <dbReference type="Pfam" id="PF20151"/>
    </source>
</evidence>
<keyword evidence="1" id="KW-1133">Transmembrane helix</keyword>
<gene>
    <name evidence="3" type="ORF">BJ322DRAFT_549293</name>
</gene>
<keyword evidence="1" id="KW-0472">Membrane</keyword>
<dbReference type="AlphaFoldDB" id="A0A9P6HP25"/>
<protein>
    <recommendedName>
        <fullName evidence="2">DUF6533 domain-containing protein</fullName>
    </recommendedName>
</protein>
<dbReference type="Pfam" id="PF20151">
    <property type="entry name" value="DUF6533"/>
    <property type="match status" value="1"/>
</dbReference>
<reference evidence="3" key="2">
    <citation type="submission" date="2020-11" db="EMBL/GenBank/DDBJ databases">
        <authorList>
            <consortium name="DOE Joint Genome Institute"/>
            <person name="Kuo A."/>
            <person name="Miyauchi S."/>
            <person name="Kiss E."/>
            <person name="Drula E."/>
            <person name="Kohler A."/>
            <person name="Sanchez-Garcia M."/>
            <person name="Andreopoulos B."/>
            <person name="Barry K.W."/>
            <person name="Bonito G."/>
            <person name="Buee M."/>
            <person name="Carver A."/>
            <person name="Chen C."/>
            <person name="Cichocki N."/>
            <person name="Clum A."/>
            <person name="Culley D."/>
            <person name="Crous P.W."/>
            <person name="Fauchery L."/>
            <person name="Girlanda M."/>
            <person name="Hayes R."/>
            <person name="Keri Z."/>
            <person name="Labutti K."/>
            <person name="Lipzen A."/>
            <person name="Lombard V."/>
            <person name="Magnuson J."/>
            <person name="Maillard F."/>
            <person name="Morin E."/>
            <person name="Murat C."/>
            <person name="Nolan M."/>
            <person name="Ohm R."/>
            <person name="Pangilinan J."/>
            <person name="Pereira M."/>
            <person name="Perotto S."/>
            <person name="Peter M."/>
            <person name="Riley R."/>
            <person name="Sitrit Y."/>
            <person name="Stielow B."/>
            <person name="Szollosi G."/>
            <person name="Zifcakova L."/>
            <person name="Stursova M."/>
            <person name="Spatafora J.W."/>
            <person name="Tedersoo L."/>
            <person name="Vaario L.-M."/>
            <person name="Yamada A."/>
            <person name="Yan M."/>
            <person name="Wang P."/>
            <person name="Xu J."/>
            <person name="Bruns T."/>
            <person name="Baldrian P."/>
            <person name="Vilgalys R."/>
            <person name="Henrissat B."/>
            <person name="Grigoriev I.V."/>
            <person name="Hibbett D."/>
            <person name="Nagy L.G."/>
            <person name="Martin F.M."/>
        </authorList>
    </citation>
    <scope>NUCLEOTIDE SEQUENCE</scope>
    <source>
        <strain evidence="3">UH-Tt-Lm1</strain>
    </source>
</reference>
<keyword evidence="1" id="KW-0812">Transmembrane</keyword>
<sequence length="255" mass="28888">MSSDLASLIQLGHDLTSHKYHSLATGMVLFYDYFLTVGDEIEYVWFERKTFGSSALHTLQISTRRCDKTAWYSLFAFVFCTVLAQAMLTLRIYAVMMKNLPTTIGLAVIAASQFVLGLWATIRSGQRGAQVLPQIPLDAFHLCVFSRDRTLEVAYTSTSLLFDFLAFSLIILWVERSKARNQTVATILDTIAEDSTWYFLLIFSSHFALVMTLNFGRVSVPLSLTELQLTVTISYLSSQIYSFFQLRKSPTSYPI</sequence>